<sequence>MRLYALYNRSRRFLFVVVSGFFIEYVVALVAMIQTSIFDVHNVFISTANVAAFPTTEKIYIYLGYSVMVAYELLLFSLALWAGIQRSSCPFPENRIGTRRLRDILVKGNVMYFLGIWLCLILVFLTVSLTAFAQYLGVTTNLAFSLLCIAGCRIILDIRSAVSPSCTSANISQHDSRGRNYSLVVFHDRTTHDSIYDDTT</sequence>
<dbReference type="AlphaFoldDB" id="A0A0C3DHL8"/>
<dbReference type="HOGENOM" id="CLU_035509_14_1_1"/>
<name>A0A0C3DHL8_9AGAM</name>
<dbReference type="Proteomes" id="UP000053989">
    <property type="component" value="Unassembled WGS sequence"/>
</dbReference>
<evidence type="ECO:0000313" key="3">
    <source>
        <dbReference type="Proteomes" id="UP000053989"/>
    </source>
</evidence>
<feature type="transmembrane region" description="Helical" evidence="1">
    <location>
        <begin position="12"/>
        <end position="33"/>
    </location>
</feature>
<accession>A0A0C3DHL8</accession>
<keyword evidence="1" id="KW-1133">Transmembrane helix</keyword>
<organism evidence="2 3">
    <name type="scientific">Scleroderma citrinum Foug A</name>
    <dbReference type="NCBI Taxonomy" id="1036808"/>
    <lineage>
        <taxon>Eukaryota</taxon>
        <taxon>Fungi</taxon>
        <taxon>Dikarya</taxon>
        <taxon>Basidiomycota</taxon>
        <taxon>Agaricomycotina</taxon>
        <taxon>Agaricomycetes</taxon>
        <taxon>Agaricomycetidae</taxon>
        <taxon>Boletales</taxon>
        <taxon>Sclerodermatineae</taxon>
        <taxon>Sclerodermataceae</taxon>
        <taxon>Scleroderma</taxon>
    </lineage>
</organism>
<feature type="transmembrane region" description="Helical" evidence="1">
    <location>
        <begin position="104"/>
        <end position="126"/>
    </location>
</feature>
<proteinExistence type="predicted"/>
<dbReference type="OrthoDB" id="2631138at2759"/>
<dbReference type="EMBL" id="KN822126">
    <property type="protein sequence ID" value="KIM55844.1"/>
    <property type="molecule type" value="Genomic_DNA"/>
</dbReference>
<reference evidence="3" key="2">
    <citation type="submission" date="2015-01" db="EMBL/GenBank/DDBJ databases">
        <title>Evolutionary Origins and Diversification of the Mycorrhizal Mutualists.</title>
        <authorList>
            <consortium name="DOE Joint Genome Institute"/>
            <consortium name="Mycorrhizal Genomics Consortium"/>
            <person name="Kohler A."/>
            <person name="Kuo A."/>
            <person name="Nagy L.G."/>
            <person name="Floudas D."/>
            <person name="Copeland A."/>
            <person name="Barry K.W."/>
            <person name="Cichocki N."/>
            <person name="Veneault-Fourrey C."/>
            <person name="LaButti K."/>
            <person name="Lindquist E.A."/>
            <person name="Lipzen A."/>
            <person name="Lundell T."/>
            <person name="Morin E."/>
            <person name="Murat C."/>
            <person name="Riley R."/>
            <person name="Ohm R."/>
            <person name="Sun H."/>
            <person name="Tunlid A."/>
            <person name="Henrissat B."/>
            <person name="Grigoriev I.V."/>
            <person name="Hibbett D.S."/>
            <person name="Martin F."/>
        </authorList>
    </citation>
    <scope>NUCLEOTIDE SEQUENCE [LARGE SCALE GENOMIC DNA]</scope>
    <source>
        <strain evidence="3">Foug A</strain>
    </source>
</reference>
<evidence type="ECO:0008006" key="4">
    <source>
        <dbReference type="Google" id="ProtNLM"/>
    </source>
</evidence>
<keyword evidence="3" id="KW-1185">Reference proteome</keyword>
<keyword evidence="1" id="KW-0472">Membrane</keyword>
<feature type="transmembrane region" description="Helical" evidence="1">
    <location>
        <begin position="59"/>
        <end position="84"/>
    </location>
</feature>
<reference evidence="2 3" key="1">
    <citation type="submission" date="2014-04" db="EMBL/GenBank/DDBJ databases">
        <authorList>
            <consortium name="DOE Joint Genome Institute"/>
            <person name="Kuo A."/>
            <person name="Kohler A."/>
            <person name="Nagy L.G."/>
            <person name="Floudas D."/>
            <person name="Copeland A."/>
            <person name="Barry K.W."/>
            <person name="Cichocki N."/>
            <person name="Veneault-Fourrey C."/>
            <person name="LaButti K."/>
            <person name="Lindquist E.A."/>
            <person name="Lipzen A."/>
            <person name="Lundell T."/>
            <person name="Morin E."/>
            <person name="Murat C."/>
            <person name="Sun H."/>
            <person name="Tunlid A."/>
            <person name="Henrissat B."/>
            <person name="Grigoriev I.V."/>
            <person name="Hibbett D.S."/>
            <person name="Martin F."/>
            <person name="Nordberg H.P."/>
            <person name="Cantor M.N."/>
            <person name="Hua S.X."/>
        </authorList>
    </citation>
    <scope>NUCLEOTIDE SEQUENCE [LARGE SCALE GENOMIC DNA]</scope>
    <source>
        <strain evidence="2 3">Foug A</strain>
    </source>
</reference>
<evidence type="ECO:0000256" key="1">
    <source>
        <dbReference type="SAM" id="Phobius"/>
    </source>
</evidence>
<keyword evidence="1" id="KW-0812">Transmembrane</keyword>
<feature type="transmembrane region" description="Helical" evidence="1">
    <location>
        <begin position="132"/>
        <end position="156"/>
    </location>
</feature>
<dbReference type="InParanoid" id="A0A0C3DHL8"/>
<protein>
    <recommendedName>
        <fullName evidence="4">Transmembrane protein</fullName>
    </recommendedName>
</protein>
<gene>
    <name evidence="2" type="ORF">SCLCIDRAFT_281460</name>
</gene>
<evidence type="ECO:0000313" key="2">
    <source>
        <dbReference type="EMBL" id="KIM55844.1"/>
    </source>
</evidence>